<dbReference type="EMBL" id="CP023819">
    <property type="protein sequence ID" value="ATL89399.1"/>
    <property type="molecule type" value="Genomic_DNA"/>
</dbReference>
<dbReference type="Proteomes" id="UP000223709">
    <property type="component" value="Chromosome"/>
</dbReference>
<dbReference type="AlphaFoldDB" id="A0A291T8E4"/>
<accession>A0A291T8E4</accession>
<evidence type="ECO:0000313" key="2">
    <source>
        <dbReference type="Proteomes" id="UP000223709"/>
    </source>
</evidence>
<proteinExistence type="predicted"/>
<reference evidence="1 2" key="1">
    <citation type="submission" date="2017-10" db="EMBL/GenBank/DDBJ databases">
        <title>Complete Genome Sequence of Faecalibacterium prausnitzii isolated from the gut of healthy adult Indian.</title>
        <authorList>
            <person name="Bag S."/>
            <person name="Ghosh T.S."/>
            <person name="Das B."/>
        </authorList>
    </citation>
    <scope>NUCLEOTIDE SEQUENCE [LARGE SCALE GENOMIC DNA]</scope>
    <source>
        <strain evidence="1 2">Indica</strain>
    </source>
</reference>
<protein>
    <submittedName>
        <fullName evidence="1">Phage capsid protein</fullName>
    </submittedName>
</protein>
<organism evidence="1 2">
    <name type="scientific">Faecalibacterium prausnitzii</name>
    <dbReference type="NCBI Taxonomy" id="853"/>
    <lineage>
        <taxon>Bacteria</taxon>
        <taxon>Bacillati</taxon>
        <taxon>Bacillota</taxon>
        <taxon>Clostridia</taxon>
        <taxon>Eubacteriales</taxon>
        <taxon>Oscillospiraceae</taxon>
        <taxon>Faecalibacterium</taxon>
    </lineage>
</organism>
<dbReference type="InterPro" id="IPR009319">
    <property type="entry name" value="Phage_A118_VSP1"/>
</dbReference>
<gene>
    <name evidence="1" type="ORF">CRH10_03260</name>
</gene>
<evidence type="ECO:0000313" key="1">
    <source>
        <dbReference type="EMBL" id="ATL89399.1"/>
    </source>
</evidence>
<name>A0A291T8E4_9FIRM</name>
<sequence length="504" mass="55689">MLAPDYLDHAPDRLVLLWQQVEDDILRDVARRISKMDTMTSTAHWQLWRYQQVEAVRQDVVKKLARYTGKSEAEIRRLMQEAATRAMEAEDEIYYHYGKEPTPFADNATLQALLNAGYQQTAGTFHNLTATTANTVSGQFEAALDRAHLKVSSGAFDYKSAVKSAVDSLADTMKYVTYPTGHTDTLEVAARRAVLTGVNQTGAKLQVARADEMGVEFFETTAHGGARPSHAEWQGRQFHRGGAVDYMGKHYPDFEAATGYGTGAGLCGWNCRHTFFSIFPELGSAPAWTQADLEALNARDIEYNGGRYTRYEISQMQRARERTVRRYKRRYLAEDAAGADTTASAVKLRQARQELTDFISATGGRADSARTSVAGFGRSASSKASWAAKRQEQLDAVNNDLTALRQSGKIKLTGTAVTPPALPNTLSFEGHAIEQMGKRQISLAQANEIAEHAILAISQRNGTQHAYYSEKGFIVIRQDGSIGTVGWLDDAGKQIVEVMKQHGF</sequence>
<dbReference type="Pfam" id="PF06152">
    <property type="entry name" value="Phage_min_cap2"/>
    <property type="match status" value="1"/>
</dbReference>
<dbReference type="GO" id="GO:0005198">
    <property type="term" value="F:structural molecule activity"/>
    <property type="evidence" value="ECO:0007669"/>
    <property type="project" value="InterPro"/>
</dbReference>
<dbReference type="RefSeq" id="WP_098922809.1">
    <property type="nucleotide sequence ID" value="NZ_CP023819.1"/>
</dbReference>